<reference evidence="10 11" key="1">
    <citation type="submission" date="2020-08" db="EMBL/GenBank/DDBJ databases">
        <title>Genomic Encyclopedia of Type Strains, Phase IV (KMG-IV): sequencing the most valuable type-strain genomes for metagenomic binning, comparative biology and taxonomic classification.</title>
        <authorList>
            <person name="Goeker M."/>
        </authorList>
    </citation>
    <scope>NUCLEOTIDE SEQUENCE [LARGE SCALE GENOMIC DNA]</scope>
    <source>
        <strain evidence="10 11">DSM 101730</strain>
    </source>
</reference>
<sequence>MRQMKECFRWYGPNDPVPIAHIAQAGATGIVTALHQIYDGSPWPDDAIARRKAEIEAAGLEWAVVESIPVHNSIKTGTPERDRYIGWYKDTLRALGRAGIRTICYNFMPVCDWTRTELRYPMPTGALALRFDAVDFAAYDVFLLKRQGAEGDYTPERIREAEARLAERGEAGMAAIERVLIAGLPATERSYDRESFRAALADYDGIGPEELRGHLGYFLREITPVAEETGVRLCIHPDDPSFPLFGLPRIVSSAADARQLLAAAESPANGLTFCTGSYGTRAENDLPAMVREFGPKIHFAHLRNVTLEADGSFHESDHLGGTADMPAVVLALLEEQERRIGEGREDWQIPLRPDHGHLLADDIGKERINPGYSLIGRLRGLAELRGVMHGIAAARSAG</sequence>
<evidence type="ECO:0000256" key="1">
    <source>
        <dbReference type="ARBA" id="ARBA00001794"/>
    </source>
</evidence>
<dbReference type="NCBIfam" id="NF003027">
    <property type="entry name" value="PRK03906.1"/>
    <property type="match status" value="1"/>
</dbReference>
<dbReference type="Gene3D" id="3.20.20.150">
    <property type="entry name" value="Divalent-metal-dependent TIM barrel enzymes"/>
    <property type="match status" value="1"/>
</dbReference>
<dbReference type="Pfam" id="PF03786">
    <property type="entry name" value="UxuA"/>
    <property type="match status" value="1"/>
</dbReference>
<evidence type="ECO:0000256" key="2">
    <source>
        <dbReference type="ARBA" id="ARBA00002713"/>
    </source>
</evidence>
<comment type="function">
    <text evidence="2 9">Catalyzes the dehydration of D-mannonate.</text>
</comment>
<name>A0A840SNS6_9RHOB</name>
<gene>
    <name evidence="9" type="primary">uxuA</name>
    <name evidence="10" type="ORF">HNP73_002346</name>
</gene>
<dbReference type="GO" id="GO:0030145">
    <property type="term" value="F:manganese ion binding"/>
    <property type="evidence" value="ECO:0007669"/>
    <property type="project" value="TreeGrafter"/>
</dbReference>
<dbReference type="GO" id="GO:0008198">
    <property type="term" value="F:ferrous iron binding"/>
    <property type="evidence" value="ECO:0007669"/>
    <property type="project" value="TreeGrafter"/>
</dbReference>
<protein>
    <recommendedName>
        <fullName evidence="5 9">Mannonate dehydratase</fullName>
        <ecNumber evidence="5 9">4.2.1.8</ecNumber>
    </recommendedName>
    <alternativeName>
        <fullName evidence="9">D-mannonate hydro-lyase</fullName>
    </alternativeName>
</protein>
<dbReference type="EMBL" id="JACHFM010000002">
    <property type="protein sequence ID" value="MBB5222410.1"/>
    <property type="molecule type" value="Genomic_DNA"/>
</dbReference>
<dbReference type="UniPathway" id="UPA00246"/>
<dbReference type="PANTHER" id="PTHR30387">
    <property type="entry name" value="MANNONATE DEHYDRATASE"/>
    <property type="match status" value="1"/>
</dbReference>
<dbReference type="RefSeq" id="WP_343063271.1">
    <property type="nucleotide sequence ID" value="NZ_JACHFM010000002.1"/>
</dbReference>
<dbReference type="PANTHER" id="PTHR30387:SF2">
    <property type="entry name" value="MANNONATE DEHYDRATASE"/>
    <property type="match status" value="1"/>
</dbReference>
<evidence type="ECO:0000256" key="6">
    <source>
        <dbReference type="ARBA" id="ARBA00023004"/>
    </source>
</evidence>
<dbReference type="GO" id="GO:0008927">
    <property type="term" value="F:mannonate dehydratase activity"/>
    <property type="evidence" value="ECO:0007669"/>
    <property type="project" value="UniProtKB-UniRule"/>
</dbReference>
<evidence type="ECO:0000256" key="4">
    <source>
        <dbReference type="ARBA" id="ARBA00007389"/>
    </source>
</evidence>
<dbReference type="GO" id="GO:0042840">
    <property type="term" value="P:D-glucuronate catabolic process"/>
    <property type="evidence" value="ECO:0007669"/>
    <property type="project" value="TreeGrafter"/>
</dbReference>
<comment type="pathway">
    <text evidence="3 9">Carbohydrate metabolism; pentose and glucuronate interconversion.</text>
</comment>
<proteinExistence type="inferred from homology"/>
<dbReference type="InterPro" id="IPR036237">
    <property type="entry name" value="Xyl_isomerase-like_sf"/>
</dbReference>
<evidence type="ECO:0000256" key="9">
    <source>
        <dbReference type="HAMAP-Rule" id="MF_00106"/>
    </source>
</evidence>
<comment type="caution">
    <text evidence="10">The sequence shown here is derived from an EMBL/GenBank/DDBJ whole genome shotgun (WGS) entry which is preliminary data.</text>
</comment>
<accession>A0A840SNS6</accession>
<evidence type="ECO:0000256" key="3">
    <source>
        <dbReference type="ARBA" id="ARBA00004892"/>
    </source>
</evidence>
<comment type="similarity">
    <text evidence="4 9">Belongs to the mannonate dehydratase family.</text>
</comment>
<evidence type="ECO:0000256" key="5">
    <source>
        <dbReference type="ARBA" id="ARBA00012927"/>
    </source>
</evidence>
<keyword evidence="11" id="KW-1185">Reference proteome</keyword>
<evidence type="ECO:0000313" key="11">
    <source>
        <dbReference type="Proteomes" id="UP000549457"/>
    </source>
</evidence>
<dbReference type="InterPro" id="IPR004628">
    <property type="entry name" value="Man_deHydtase"/>
</dbReference>
<evidence type="ECO:0000313" key="10">
    <source>
        <dbReference type="EMBL" id="MBB5222410.1"/>
    </source>
</evidence>
<evidence type="ECO:0000256" key="7">
    <source>
        <dbReference type="ARBA" id="ARBA00023211"/>
    </source>
</evidence>
<dbReference type="HAMAP" id="MF_00106">
    <property type="entry name" value="UxuA"/>
    <property type="match status" value="1"/>
</dbReference>
<dbReference type="AlphaFoldDB" id="A0A840SNS6"/>
<dbReference type="SUPFAM" id="SSF51658">
    <property type="entry name" value="Xylose isomerase-like"/>
    <property type="match status" value="1"/>
</dbReference>
<comment type="catalytic activity">
    <reaction evidence="1 9">
        <text>D-mannonate = 2-dehydro-3-deoxy-D-gluconate + H2O</text>
        <dbReference type="Rhea" id="RHEA:20097"/>
        <dbReference type="ChEBI" id="CHEBI:15377"/>
        <dbReference type="ChEBI" id="CHEBI:17767"/>
        <dbReference type="ChEBI" id="CHEBI:57990"/>
        <dbReference type="EC" id="4.2.1.8"/>
    </reaction>
</comment>
<dbReference type="PIRSF" id="PIRSF016049">
    <property type="entry name" value="Man_dehyd"/>
    <property type="match status" value="1"/>
</dbReference>
<organism evidence="10 11">
    <name type="scientific">Amaricoccus macauensis</name>
    <dbReference type="NCBI Taxonomy" id="57001"/>
    <lineage>
        <taxon>Bacteria</taxon>
        <taxon>Pseudomonadati</taxon>
        <taxon>Pseudomonadota</taxon>
        <taxon>Alphaproteobacteria</taxon>
        <taxon>Rhodobacterales</taxon>
        <taxon>Paracoccaceae</taxon>
        <taxon>Amaricoccus</taxon>
    </lineage>
</organism>
<keyword evidence="6 9" id="KW-0408">Iron</keyword>
<comment type="cofactor">
    <cofactor evidence="9">
        <name>Fe(2+)</name>
        <dbReference type="ChEBI" id="CHEBI:29033"/>
    </cofactor>
    <cofactor evidence="9">
        <name>Mn(2+)</name>
        <dbReference type="ChEBI" id="CHEBI:29035"/>
    </cofactor>
</comment>
<evidence type="ECO:0000256" key="8">
    <source>
        <dbReference type="ARBA" id="ARBA00023239"/>
    </source>
</evidence>
<dbReference type="NCBIfam" id="TIGR00695">
    <property type="entry name" value="uxuA"/>
    <property type="match status" value="1"/>
</dbReference>
<dbReference type="EC" id="4.2.1.8" evidence="5 9"/>
<keyword evidence="7 9" id="KW-0464">Manganese</keyword>
<dbReference type="Proteomes" id="UP000549457">
    <property type="component" value="Unassembled WGS sequence"/>
</dbReference>
<keyword evidence="8 9" id="KW-0456">Lyase</keyword>